<dbReference type="Pfam" id="PF10517">
    <property type="entry name" value="DM13"/>
    <property type="match status" value="1"/>
</dbReference>
<gene>
    <name evidence="4" type="ORF">SE18_17240</name>
</gene>
<dbReference type="STRING" id="70996.SE18_17240"/>
<feature type="chain" id="PRO_5006133665" description="DM13 domain-containing protein" evidence="2">
    <location>
        <begin position="22"/>
        <end position="223"/>
    </location>
</feature>
<keyword evidence="5" id="KW-1185">Reference proteome</keyword>
<comment type="caution">
    <text evidence="4">The sequence shown here is derived from an EMBL/GenBank/DDBJ whole genome shotgun (WGS) entry which is preliminary data.</text>
</comment>
<evidence type="ECO:0000259" key="3">
    <source>
        <dbReference type="PROSITE" id="PS51549"/>
    </source>
</evidence>
<dbReference type="AlphaFoldDB" id="A0A0P6YJS1"/>
<dbReference type="Proteomes" id="UP000050277">
    <property type="component" value="Unassembled WGS sequence"/>
</dbReference>
<evidence type="ECO:0000256" key="2">
    <source>
        <dbReference type="SAM" id="SignalP"/>
    </source>
</evidence>
<dbReference type="PROSITE" id="PS51257">
    <property type="entry name" value="PROKAR_LIPOPROTEIN"/>
    <property type="match status" value="1"/>
</dbReference>
<protein>
    <recommendedName>
        <fullName evidence="3">DM13 domain-containing protein</fullName>
    </recommendedName>
</protein>
<dbReference type="PROSITE" id="PS51549">
    <property type="entry name" value="DM13"/>
    <property type="match status" value="1"/>
</dbReference>
<dbReference type="EMBL" id="LGKP01000025">
    <property type="protein sequence ID" value="KPL85396.1"/>
    <property type="molecule type" value="Genomic_DNA"/>
</dbReference>
<dbReference type="OrthoDB" id="155521at2"/>
<dbReference type="InterPro" id="IPR019545">
    <property type="entry name" value="DM13_domain"/>
</dbReference>
<evidence type="ECO:0000313" key="4">
    <source>
        <dbReference type="EMBL" id="KPL85396.1"/>
    </source>
</evidence>
<feature type="compositionally biased region" description="Polar residues" evidence="1">
    <location>
        <begin position="30"/>
        <end position="47"/>
    </location>
</feature>
<organism evidence="4 5">
    <name type="scientific">Herpetosiphon geysericola</name>
    <dbReference type="NCBI Taxonomy" id="70996"/>
    <lineage>
        <taxon>Bacteria</taxon>
        <taxon>Bacillati</taxon>
        <taxon>Chloroflexota</taxon>
        <taxon>Chloroflexia</taxon>
        <taxon>Herpetosiphonales</taxon>
        <taxon>Herpetosiphonaceae</taxon>
        <taxon>Herpetosiphon</taxon>
    </lineage>
</organism>
<feature type="domain" description="DM13" evidence="3">
    <location>
        <begin position="119"/>
        <end position="223"/>
    </location>
</feature>
<keyword evidence="2" id="KW-0732">Signal</keyword>
<feature type="region of interest" description="Disordered" evidence="1">
    <location>
        <begin position="27"/>
        <end position="47"/>
    </location>
</feature>
<evidence type="ECO:0000313" key="5">
    <source>
        <dbReference type="Proteomes" id="UP000050277"/>
    </source>
</evidence>
<sequence length="223" mass="24505">MKLRSFAMLLLLGGLAACGTAPTTIDEPFPTTSSAPMATTQPTVDSMMQPTEPMSMTDDMMQPTEPMSMTDESMTDDMMQPSDPMPMTDDMIEPTMMPTAESRVEPSAVPAEPVMLSSGAFRGIDHESRGMAKLYKQPDGSIILRLNDFYVEPGPDMYIFVAKAADIHQPSDLQAGYLELSKLKGSEGNQNYNLPNDFDPALYNNVVIWCEKYQVLMAVAPIQ</sequence>
<dbReference type="RefSeq" id="WP_054535697.1">
    <property type="nucleotide sequence ID" value="NZ_LGKP01000025.1"/>
</dbReference>
<accession>A0A0P6YJS1</accession>
<proteinExistence type="predicted"/>
<evidence type="ECO:0000256" key="1">
    <source>
        <dbReference type="SAM" id="MobiDB-lite"/>
    </source>
</evidence>
<feature type="signal peptide" evidence="2">
    <location>
        <begin position="1"/>
        <end position="21"/>
    </location>
</feature>
<name>A0A0P6YJS1_9CHLR</name>
<reference evidence="4 5" key="1">
    <citation type="submission" date="2015-07" db="EMBL/GenBank/DDBJ databases">
        <title>Whole genome sequence of Herpetosiphon geysericola DSM 7119.</title>
        <authorList>
            <person name="Hemp J."/>
            <person name="Ward L.M."/>
            <person name="Pace L.A."/>
            <person name="Fischer W.W."/>
        </authorList>
    </citation>
    <scope>NUCLEOTIDE SEQUENCE [LARGE SCALE GENOMIC DNA]</scope>
    <source>
        <strain evidence="4 5">DSM 7119</strain>
    </source>
</reference>